<sequence length="504" mass="56831">MSLMLNLFASCAASQMRDSPAAEKQIESSTCIFFFVKADFLRKHSGNAPLPSFQEIKKKHPNALEEVSFSMPQVVKGEHVKDTLTVSHRWLDPKRSDPDGVQLKKVKERLADTPHIKRVWFDEWCMPQGEKTAEEKVAFDKMLSNVNMLYLGTTVLILLDLSYVSRFWTQFEAWLSMQMLTPSGLQPAKGTKAERHIIVAIQGAESLAETYTSALVQTWATRTPDEAYAYLSKPDVTVTNQSDKDKQLPKIKALNADTRAAFQSMTALVHSKATNSAAAAVRQREKLAQFEREHKVKANDDNPMKVAIKQAEREAAEAKRDQEHYDLGLSRGVNPMMMEREELEALEHEKREKARVAAESWAERREACAYYATCCSCAMVECCKKMRTWAGETLQSCCGRAKRFNFLVLYVHSAWMLCWYIIAFPLLLTSGLHRRRFGYYIQRVLLLRRSIPESLNYSRLPLLPCATCSSSYSVSPKTSGMDVSKHGGSAYNHSSSSSSSSSSA</sequence>
<evidence type="ECO:0000313" key="3">
    <source>
        <dbReference type="EMBL" id="CAE0582075.1"/>
    </source>
</evidence>
<evidence type="ECO:0000256" key="2">
    <source>
        <dbReference type="SAM" id="Phobius"/>
    </source>
</evidence>
<name>A0A7S3TEU6_EMIHU</name>
<proteinExistence type="predicted"/>
<feature type="transmembrane region" description="Helical" evidence="2">
    <location>
        <begin position="407"/>
        <end position="428"/>
    </location>
</feature>
<keyword evidence="2" id="KW-1133">Transmembrane helix</keyword>
<accession>A0A7S3TEU6</accession>
<keyword evidence="2" id="KW-0812">Transmembrane</keyword>
<feature type="region of interest" description="Disordered" evidence="1">
    <location>
        <begin position="479"/>
        <end position="504"/>
    </location>
</feature>
<dbReference type="AlphaFoldDB" id="A0A7S3TEU6"/>
<evidence type="ECO:0000256" key="1">
    <source>
        <dbReference type="SAM" id="MobiDB-lite"/>
    </source>
</evidence>
<reference evidence="3" key="1">
    <citation type="submission" date="2021-01" db="EMBL/GenBank/DDBJ databases">
        <authorList>
            <person name="Corre E."/>
            <person name="Pelletier E."/>
            <person name="Niang G."/>
            <person name="Scheremetjew M."/>
            <person name="Finn R."/>
            <person name="Kale V."/>
            <person name="Holt S."/>
            <person name="Cochrane G."/>
            <person name="Meng A."/>
            <person name="Brown T."/>
            <person name="Cohen L."/>
        </authorList>
    </citation>
    <scope>NUCLEOTIDE SEQUENCE</scope>
    <source>
        <strain evidence="3">379</strain>
    </source>
</reference>
<keyword evidence="2" id="KW-0472">Membrane</keyword>
<gene>
    <name evidence="3" type="ORF">EHUX00137_LOCUS37143</name>
</gene>
<protein>
    <submittedName>
        <fullName evidence="3">Uncharacterized protein</fullName>
    </submittedName>
</protein>
<organism evidence="3">
    <name type="scientific">Emiliania huxleyi</name>
    <name type="common">Coccolithophore</name>
    <name type="synonym">Pontosphaera huxleyi</name>
    <dbReference type="NCBI Taxonomy" id="2903"/>
    <lineage>
        <taxon>Eukaryota</taxon>
        <taxon>Haptista</taxon>
        <taxon>Haptophyta</taxon>
        <taxon>Prymnesiophyceae</taxon>
        <taxon>Isochrysidales</taxon>
        <taxon>Noelaerhabdaceae</taxon>
        <taxon>Emiliania</taxon>
    </lineage>
</organism>
<feature type="compositionally biased region" description="Low complexity" evidence="1">
    <location>
        <begin position="494"/>
        <end position="504"/>
    </location>
</feature>
<dbReference type="EMBL" id="HBIR01047528">
    <property type="protein sequence ID" value="CAE0582075.1"/>
    <property type="molecule type" value="Transcribed_RNA"/>
</dbReference>